<dbReference type="EMBL" id="JARKIE010000323">
    <property type="protein sequence ID" value="KAJ7654306.1"/>
    <property type="molecule type" value="Genomic_DNA"/>
</dbReference>
<name>A0AAD7CNU7_MYCRO</name>
<dbReference type="Proteomes" id="UP001221757">
    <property type="component" value="Unassembled WGS sequence"/>
</dbReference>
<dbReference type="AlphaFoldDB" id="A0AAD7CNU7"/>
<protein>
    <submittedName>
        <fullName evidence="1">Uncharacterized protein</fullName>
    </submittedName>
</protein>
<accession>A0AAD7CNU7</accession>
<gene>
    <name evidence="1" type="ORF">B0H17DRAFT_1214402</name>
</gene>
<organism evidence="1 2">
    <name type="scientific">Mycena rosella</name>
    <name type="common">Pink bonnet</name>
    <name type="synonym">Agaricus rosellus</name>
    <dbReference type="NCBI Taxonomy" id="1033263"/>
    <lineage>
        <taxon>Eukaryota</taxon>
        <taxon>Fungi</taxon>
        <taxon>Dikarya</taxon>
        <taxon>Basidiomycota</taxon>
        <taxon>Agaricomycotina</taxon>
        <taxon>Agaricomycetes</taxon>
        <taxon>Agaricomycetidae</taxon>
        <taxon>Agaricales</taxon>
        <taxon>Marasmiineae</taxon>
        <taxon>Mycenaceae</taxon>
        <taxon>Mycena</taxon>
    </lineage>
</organism>
<reference evidence="1" key="1">
    <citation type="submission" date="2023-03" db="EMBL/GenBank/DDBJ databases">
        <title>Massive genome expansion in bonnet fungi (Mycena s.s.) driven by repeated elements and novel gene families across ecological guilds.</title>
        <authorList>
            <consortium name="Lawrence Berkeley National Laboratory"/>
            <person name="Harder C.B."/>
            <person name="Miyauchi S."/>
            <person name="Viragh M."/>
            <person name="Kuo A."/>
            <person name="Thoen E."/>
            <person name="Andreopoulos B."/>
            <person name="Lu D."/>
            <person name="Skrede I."/>
            <person name="Drula E."/>
            <person name="Henrissat B."/>
            <person name="Morin E."/>
            <person name="Kohler A."/>
            <person name="Barry K."/>
            <person name="LaButti K."/>
            <person name="Morin E."/>
            <person name="Salamov A."/>
            <person name="Lipzen A."/>
            <person name="Mereny Z."/>
            <person name="Hegedus B."/>
            <person name="Baldrian P."/>
            <person name="Stursova M."/>
            <person name="Weitz H."/>
            <person name="Taylor A."/>
            <person name="Grigoriev I.V."/>
            <person name="Nagy L.G."/>
            <person name="Martin F."/>
            <person name="Kauserud H."/>
        </authorList>
    </citation>
    <scope>NUCLEOTIDE SEQUENCE</scope>
    <source>
        <strain evidence="1">CBHHK067</strain>
    </source>
</reference>
<sequence length="147" mass="15020">MGKNGGGGRTGGQKGGKTHPFVVERTPLPLAFAVGALWLYVTVTAFPRGSVDTGTCVDSDAALVSVVGARQRRRRSSASSALVSVVGAYDAVVMSLVGSEGALIVVAEAVVVLLVPEVFETPDGPVGLGEAPRTSGAREGRCRCRIP</sequence>
<proteinExistence type="predicted"/>
<evidence type="ECO:0000313" key="2">
    <source>
        <dbReference type="Proteomes" id="UP001221757"/>
    </source>
</evidence>
<comment type="caution">
    <text evidence="1">The sequence shown here is derived from an EMBL/GenBank/DDBJ whole genome shotgun (WGS) entry which is preliminary data.</text>
</comment>
<keyword evidence="2" id="KW-1185">Reference proteome</keyword>
<evidence type="ECO:0000313" key="1">
    <source>
        <dbReference type="EMBL" id="KAJ7654306.1"/>
    </source>
</evidence>